<dbReference type="RefSeq" id="WP_073256300.1">
    <property type="nucleotide sequence ID" value="NZ_FQZQ01000028.1"/>
</dbReference>
<evidence type="ECO:0000313" key="2">
    <source>
        <dbReference type="Proteomes" id="UP000183982"/>
    </source>
</evidence>
<organism evidence="1 2">
    <name type="scientific">Shimia gijangensis</name>
    <dbReference type="NCBI Taxonomy" id="1470563"/>
    <lineage>
        <taxon>Bacteria</taxon>
        <taxon>Pseudomonadati</taxon>
        <taxon>Pseudomonadota</taxon>
        <taxon>Alphaproteobacteria</taxon>
        <taxon>Rhodobacterales</taxon>
        <taxon>Roseobacteraceae</taxon>
    </lineage>
</organism>
<dbReference type="AlphaFoldDB" id="A0A1M6SAJ7"/>
<reference evidence="2" key="1">
    <citation type="submission" date="2016-11" db="EMBL/GenBank/DDBJ databases">
        <authorList>
            <person name="Varghese N."/>
            <person name="Submissions S."/>
        </authorList>
    </citation>
    <scope>NUCLEOTIDE SEQUENCE [LARGE SCALE GENOMIC DNA]</scope>
    <source>
        <strain evidence="2">DSM 100564</strain>
    </source>
</reference>
<protein>
    <submittedName>
        <fullName evidence="1">Uncharacterized protein</fullName>
    </submittedName>
</protein>
<sequence length="62" mass="6781">MIELNPGDTVVIRAGEDWPEHLFRVDYIFDDCVGGYSLTGPMAGEYGEPDLGLVLRVHASAD</sequence>
<dbReference type="STRING" id="1470563.SAMN05444000_12834"/>
<evidence type="ECO:0000313" key="1">
    <source>
        <dbReference type="EMBL" id="SHK41649.1"/>
    </source>
</evidence>
<dbReference type="Proteomes" id="UP000183982">
    <property type="component" value="Unassembled WGS sequence"/>
</dbReference>
<dbReference type="OrthoDB" id="7745493at2"/>
<accession>A0A1M6SAJ7</accession>
<dbReference type="EMBL" id="FQZQ01000028">
    <property type="protein sequence ID" value="SHK41649.1"/>
    <property type="molecule type" value="Genomic_DNA"/>
</dbReference>
<proteinExistence type="predicted"/>
<keyword evidence="2" id="KW-1185">Reference proteome</keyword>
<name>A0A1M6SAJ7_9RHOB</name>
<gene>
    <name evidence="1" type="ORF">SAMN05444000_12834</name>
</gene>